<gene>
    <name evidence="9" type="ORF">ADICEAN_01863</name>
</gene>
<evidence type="ECO:0000256" key="5">
    <source>
        <dbReference type="ARBA" id="ARBA00023237"/>
    </source>
</evidence>
<feature type="domain" description="RagB/SusD" evidence="7">
    <location>
        <begin position="301"/>
        <end position="459"/>
    </location>
</feature>
<dbReference type="Gene3D" id="1.25.40.390">
    <property type="match status" value="1"/>
</dbReference>
<reference evidence="9 10" key="1">
    <citation type="journal article" date="2013" name="Genome Announc.">
        <title>Draft Genome Sequence of Cesiribacter andamanensis Strain AMV16T, Isolated from a Soil Sample from a Mud Volcano in the Andaman Islands, India.</title>
        <authorList>
            <person name="Shivaji S."/>
            <person name="Ara S."/>
            <person name="Begum Z."/>
            <person name="Srinivas T.N."/>
            <person name="Singh A."/>
            <person name="Kumar Pinnaka A."/>
        </authorList>
    </citation>
    <scope>NUCLEOTIDE SEQUENCE [LARGE SCALE GENOMIC DNA]</scope>
    <source>
        <strain evidence="9 10">AMV16</strain>
    </source>
</reference>
<dbReference type="STRING" id="1279009.ADICEAN_01863"/>
<proteinExistence type="inferred from homology"/>
<evidence type="ECO:0000256" key="3">
    <source>
        <dbReference type="ARBA" id="ARBA00022729"/>
    </source>
</evidence>
<dbReference type="CDD" id="cd08977">
    <property type="entry name" value="SusD"/>
    <property type="match status" value="1"/>
</dbReference>
<keyword evidence="5" id="KW-0998">Cell outer membrane</keyword>
<evidence type="ECO:0000313" key="9">
    <source>
        <dbReference type="EMBL" id="EMR03014.1"/>
    </source>
</evidence>
<dbReference type="InterPro" id="IPR011990">
    <property type="entry name" value="TPR-like_helical_dom_sf"/>
</dbReference>
<accession>M7NX40</accession>
<feature type="signal peptide" evidence="6">
    <location>
        <begin position="1"/>
        <end position="20"/>
    </location>
</feature>
<dbReference type="RefSeq" id="WP_009195259.1">
    <property type="nucleotide sequence ID" value="NZ_AODQ01000038.1"/>
</dbReference>
<evidence type="ECO:0000256" key="6">
    <source>
        <dbReference type="SAM" id="SignalP"/>
    </source>
</evidence>
<keyword evidence="10" id="KW-1185">Reference proteome</keyword>
<evidence type="ECO:0000313" key="10">
    <source>
        <dbReference type="Proteomes" id="UP000011910"/>
    </source>
</evidence>
<dbReference type="InterPro" id="IPR012944">
    <property type="entry name" value="SusD_RagB_dom"/>
</dbReference>
<organism evidence="9 10">
    <name type="scientific">Cesiribacter andamanensis AMV16</name>
    <dbReference type="NCBI Taxonomy" id="1279009"/>
    <lineage>
        <taxon>Bacteria</taxon>
        <taxon>Pseudomonadati</taxon>
        <taxon>Bacteroidota</taxon>
        <taxon>Cytophagia</taxon>
        <taxon>Cytophagales</taxon>
        <taxon>Cesiribacteraceae</taxon>
        <taxon>Cesiribacter</taxon>
    </lineage>
</organism>
<feature type="domain" description="SusD-like N-terminal" evidence="8">
    <location>
        <begin position="94"/>
        <end position="223"/>
    </location>
</feature>
<evidence type="ECO:0000256" key="1">
    <source>
        <dbReference type="ARBA" id="ARBA00004442"/>
    </source>
</evidence>
<dbReference type="eggNOG" id="COG0446">
    <property type="taxonomic scope" value="Bacteria"/>
</dbReference>
<keyword evidence="4" id="KW-0472">Membrane</keyword>
<comment type="similarity">
    <text evidence="2">Belongs to the SusD family.</text>
</comment>
<dbReference type="AlphaFoldDB" id="M7NX40"/>
<evidence type="ECO:0000259" key="8">
    <source>
        <dbReference type="Pfam" id="PF14322"/>
    </source>
</evidence>
<dbReference type="Pfam" id="PF14322">
    <property type="entry name" value="SusD-like_3"/>
    <property type="match status" value="1"/>
</dbReference>
<dbReference type="OrthoDB" id="9792139at2"/>
<evidence type="ECO:0000256" key="4">
    <source>
        <dbReference type="ARBA" id="ARBA00023136"/>
    </source>
</evidence>
<evidence type="ECO:0000259" key="7">
    <source>
        <dbReference type="Pfam" id="PF07980"/>
    </source>
</evidence>
<protein>
    <submittedName>
        <fullName evidence="9">SusD family protein</fullName>
    </submittedName>
</protein>
<keyword evidence="3 6" id="KW-0732">Signal</keyword>
<dbReference type="PATRIC" id="fig|1279009.4.peg.1893"/>
<dbReference type="InterPro" id="IPR033985">
    <property type="entry name" value="SusD-like_N"/>
</dbReference>
<sequence>MKRISLLIPIVLLLLTPSCSDDFLERASLGTVDETNFLNTGQDAIPATNAVYNTLRLWHYHGGGFSILDIMSDDAVKGSNPGDAIPIRAFDDFTYTPDQATILNWYATLYQGVRRANTVIEKLPPLTDIDAGLKNRLLAEVRFLRALFYFDLVRGWGDVPKITSIVPPDRPTRAPKEEIYRDIILPDLEFAASTLPERSDYPARDLGRATRGAAKALLARVYLFRGDFANAERWALEVIQSGEYSLDPDYSNAFSVTGEFGPGSVFEIGALPEGSFELGGNQYGNTQAVRGSPNRGWGFNRPSYDLITFFPEEDPRLDATVVFLGEEIDGVRIMGDGSTPDTTYTDASRTQIAQIEAYNQKVWVPGTTAETSWGHNRRLIRYADVLLMAAEALNENGNQQDALLYLNRVRARARGENPDILPDITTTDQGELRQAIYEERRAELAMEGLRFHDLVRTGRAAAVLGPLGFEEGQHELLPIPQSEIDISQGSLTQNPNW</sequence>
<name>M7NX40_9BACT</name>
<dbReference type="GO" id="GO:0009279">
    <property type="term" value="C:cell outer membrane"/>
    <property type="evidence" value="ECO:0007669"/>
    <property type="project" value="UniProtKB-SubCell"/>
</dbReference>
<evidence type="ECO:0000256" key="2">
    <source>
        <dbReference type="ARBA" id="ARBA00006275"/>
    </source>
</evidence>
<comment type="subcellular location">
    <subcellularLocation>
        <location evidence="1">Cell outer membrane</location>
    </subcellularLocation>
</comment>
<dbReference type="EMBL" id="AODQ01000038">
    <property type="protein sequence ID" value="EMR03014.1"/>
    <property type="molecule type" value="Genomic_DNA"/>
</dbReference>
<dbReference type="Proteomes" id="UP000011910">
    <property type="component" value="Unassembled WGS sequence"/>
</dbReference>
<comment type="caution">
    <text evidence="9">The sequence shown here is derived from an EMBL/GenBank/DDBJ whole genome shotgun (WGS) entry which is preliminary data.</text>
</comment>
<feature type="chain" id="PRO_5004082430" evidence="6">
    <location>
        <begin position="21"/>
        <end position="497"/>
    </location>
</feature>
<dbReference type="Pfam" id="PF07980">
    <property type="entry name" value="SusD_RagB"/>
    <property type="match status" value="1"/>
</dbReference>
<dbReference type="SUPFAM" id="SSF48452">
    <property type="entry name" value="TPR-like"/>
    <property type="match status" value="1"/>
</dbReference>